<comment type="caution">
    <text evidence="1">The sequence shown here is derived from an EMBL/GenBank/DDBJ whole genome shotgun (WGS) entry which is preliminary data.</text>
</comment>
<keyword evidence="2" id="KW-1185">Reference proteome</keyword>
<evidence type="ECO:0000313" key="1">
    <source>
        <dbReference type="EMBL" id="GFU58258.1"/>
    </source>
</evidence>
<accession>A0A8X6UV02</accession>
<protein>
    <submittedName>
        <fullName evidence="1">Uncharacterized protein</fullName>
    </submittedName>
</protein>
<evidence type="ECO:0000313" key="2">
    <source>
        <dbReference type="Proteomes" id="UP000887013"/>
    </source>
</evidence>
<gene>
    <name evidence="1" type="ORF">NPIL_113751</name>
</gene>
<name>A0A8X6UV02_NEPPI</name>
<organism evidence="1 2">
    <name type="scientific">Nephila pilipes</name>
    <name type="common">Giant wood spider</name>
    <name type="synonym">Nephila maculata</name>
    <dbReference type="NCBI Taxonomy" id="299642"/>
    <lineage>
        <taxon>Eukaryota</taxon>
        <taxon>Metazoa</taxon>
        <taxon>Ecdysozoa</taxon>
        <taxon>Arthropoda</taxon>
        <taxon>Chelicerata</taxon>
        <taxon>Arachnida</taxon>
        <taxon>Araneae</taxon>
        <taxon>Araneomorphae</taxon>
        <taxon>Entelegynae</taxon>
        <taxon>Araneoidea</taxon>
        <taxon>Nephilidae</taxon>
        <taxon>Nephila</taxon>
    </lineage>
</organism>
<proteinExistence type="predicted"/>
<sequence>MANVEDPDPVDPMLVERRHWIDISEDSQRPDRNLLVTNSEAKECVDACSGNSLRNFGMGLFYILEMFAPAEICSGRIYAAEFLLVMSLCESAVTFASKMIEDIAVEGYLLQD</sequence>
<dbReference type="AlphaFoldDB" id="A0A8X6UV02"/>
<dbReference type="EMBL" id="BMAW01040067">
    <property type="protein sequence ID" value="GFU58258.1"/>
    <property type="molecule type" value="Genomic_DNA"/>
</dbReference>
<dbReference type="Proteomes" id="UP000887013">
    <property type="component" value="Unassembled WGS sequence"/>
</dbReference>
<reference evidence="1" key="1">
    <citation type="submission" date="2020-08" db="EMBL/GenBank/DDBJ databases">
        <title>Multicomponent nature underlies the extraordinary mechanical properties of spider dragline silk.</title>
        <authorList>
            <person name="Kono N."/>
            <person name="Nakamura H."/>
            <person name="Mori M."/>
            <person name="Yoshida Y."/>
            <person name="Ohtoshi R."/>
            <person name="Malay A.D."/>
            <person name="Moran D.A.P."/>
            <person name="Tomita M."/>
            <person name="Numata K."/>
            <person name="Arakawa K."/>
        </authorList>
    </citation>
    <scope>NUCLEOTIDE SEQUENCE</scope>
</reference>